<dbReference type="EMBL" id="UINC01002600">
    <property type="protein sequence ID" value="SUZ98383.1"/>
    <property type="molecule type" value="Genomic_DNA"/>
</dbReference>
<name>A0A381SB73_9ZZZZ</name>
<proteinExistence type="predicted"/>
<accession>A0A381SB73</accession>
<dbReference type="AlphaFoldDB" id="A0A381SB73"/>
<sequence>MAKKLLSKLEKLVSTIAKRGSSYNTWYGFSNKYHKNQVEKYLANSYDLYDLDYRQKELDRKGTYNKLYIQ</sequence>
<gene>
    <name evidence="1" type="ORF">METZ01_LOCUS51237</name>
</gene>
<protein>
    <recommendedName>
        <fullName evidence="2">DUF3563 domain-containing protein</fullName>
    </recommendedName>
</protein>
<evidence type="ECO:0008006" key="2">
    <source>
        <dbReference type="Google" id="ProtNLM"/>
    </source>
</evidence>
<evidence type="ECO:0000313" key="1">
    <source>
        <dbReference type="EMBL" id="SUZ98383.1"/>
    </source>
</evidence>
<organism evidence="1">
    <name type="scientific">marine metagenome</name>
    <dbReference type="NCBI Taxonomy" id="408172"/>
    <lineage>
        <taxon>unclassified sequences</taxon>
        <taxon>metagenomes</taxon>
        <taxon>ecological metagenomes</taxon>
    </lineage>
</organism>
<dbReference type="Pfam" id="PF12086">
    <property type="entry name" value="DUF3563"/>
    <property type="match status" value="1"/>
</dbReference>
<reference evidence="1" key="1">
    <citation type="submission" date="2018-05" db="EMBL/GenBank/DDBJ databases">
        <authorList>
            <person name="Lanie J.A."/>
            <person name="Ng W.-L."/>
            <person name="Kazmierczak K.M."/>
            <person name="Andrzejewski T.M."/>
            <person name="Davidsen T.M."/>
            <person name="Wayne K.J."/>
            <person name="Tettelin H."/>
            <person name="Glass J.I."/>
            <person name="Rusch D."/>
            <person name="Podicherti R."/>
            <person name="Tsui H.-C.T."/>
            <person name="Winkler M.E."/>
        </authorList>
    </citation>
    <scope>NUCLEOTIDE SEQUENCE</scope>
</reference>
<dbReference type="InterPro" id="IPR021946">
    <property type="entry name" value="DUF3563"/>
</dbReference>